<name>A0A699YFH0_HAELA</name>
<dbReference type="EMBL" id="BLLF01000008">
    <property type="protein sequence ID" value="GFH05786.1"/>
    <property type="molecule type" value="Genomic_DNA"/>
</dbReference>
<evidence type="ECO:0000313" key="3">
    <source>
        <dbReference type="Proteomes" id="UP000485058"/>
    </source>
</evidence>
<dbReference type="Proteomes" id="UP000485058">
    <property type="component" value="Unassembled WGS sequence"/>
</dbReference>
<evidence type="ECO:0000313" key="2">
    <source>
        <dbReference type="EMBL" id="GFH05786.1"/>
    </source>
</evidence>
<comment type="caution">
    <text evidence="2">The sequence shown here is derived from an EMBL/GenBank/DDBJ whole genome shotgun (WGS) entry which is preliminary data.</text>
</comment>
<proteinExistence type="predicted"/>
<dbReference type="InterPro" id="IPR057455">
    <property type="entry name" value="UBFD1_C"/>
</dbReference>
<dbReference type="InterPro" id="IPR029071">
    <property type="entry name" value="Ubiquitin-like_domsf"/>
</dbReference>
<dbReference type="AlphaFoldDB" id="A0A699YFH0"/>
<dbReference type="PROSITE" id="PS50053">
    <property type="entry name" value="UBIQUITIN_2"/>
    <property type="match status" value="1"/>
</dbReference>
<sequence length="240" mass="25830">MVVFGKAKQEVSQPCSTTVRELKQLIYESTKIRPEGQKLLNKGVPLKDDSLSLTAAGVKAGSKLMLIGTPEPLVAVTQAGASAAAAAQPGTGTGADWDSAPVAPERWCEQTVHAKVLAKGVPEDGIPGIKGRQVPLPPDLKMLGGLLNSQGTKVRLTFKDETGELWIGTATYTQRVSGVPLVYHWHPAGIEDIWRCRIRFTECINGEELSIVALQLGSGKLWLYFFPSQYVAGLKIRILG</sequence>
<dbReference type="Pfam" id="PF00240">
    <property type="entry name" value="ubiquitin"/>
    <property type="match status" value="1"/>
</dbReference>
<feature type="non-terminal residue" evidence="2">
    <location>
        <position position="240"/>
    </location>
</feature>
<dbReference type="SMART" id="SM00213">
    <property type="entry name" value="UBQ"/>
    <property type="match status" value="1"/>
</dbReference>
<dbReference type="GO" id="GO:0003723">
    <property type="term" value="F:RNA binding"/>
    <property type="evidence" value="ECO:0007669"/>
    <property type="project" value="TreeGrafter"/>
</dbReference>
<dbReference type="PANTHER" id="PTHR16470:SF0">
    <property type="entry name" value="UBIQUITIN DOMAIN-CONTAINING PROTEIN UBFD1"/>
    <property type="match status" value="1"/>
</dbReference>
<dbReference type="InterPro" id="IPR039120">
    <property type="entry name" value="UBFD1"/>
</dbReference>
<reference evidence="2 3" key="1">
    <citation type="submission" date="2020-02" db="EMBL/GenBank/DDBJ databases">
        <title>Draft genome sequence of Haematococcus lacustris strain NIES-144.</title>
        <authorList>
            <person name="Morimoto D."/>
            <person name="Nakagawa S."/>
            <person name="Yoshida T."/>
            <person name="Sawayama S."/>
        </authorList>
    </citation>
    <scope>NUCLEOTIDE SEQUENCE [LARGE SCALE GENOMIC DNA]</scope>
    <source>
        <strain evidence="2 3">NIES-144</strain>
    </source>
</reference>
<dbReference type="SUPFAM" id="SSF54236">
    <property type="entry name" value="Ubiquitin-like"/>
    <property type="match status" value="1"/>
</dbReference>
<dbReference type="Gene3D" id="3.10.20.90">
    <property type="entry name" value="Phosphatidylinositol 3-kinase Catalytic Subunit, Chain A, domain 1"/>
    <property type="match status" value="1"/>
</dbReference>
<dbReference type="GO" id="GO:0045296">
    <property type="term" value="F:cadherin binding"/>
    <property type="evidence" value="ECO:0007669"/>
    <property type="project" value="TreeGrafter"/>
</dbReference>
<keyword evidence="3" id="KW-1185">Reference proteome</keyword>
<gene>
    <name evidence="2" type="ORF">HaLaN_00308</name>
</gene>
<dbReference type="PANTHER" id="PTHR16470">
    <property type="entry name" value="UBIQUITIN DOMAIN-CONTAINING PROTEIN UBFD1"/>
    <property type="match status" value="1"/>
</dbReference>
<evidence type="ECO:0000259" key="1">
    <source>
        <dbReference type="PROSITE" id="PS50053"/>
    </source>
</evidence>
<organism evidence="2 3">
    <name type="scientific">Haematococcus lacustris</name>
    <name type="common">Green alga</name>
    <name type="synonym">Haematococcus pluvialis</name>
    <dbReference type="NCBI Taxonomy" id="44745"/>
    <lineage>
        <taxon>Eukaryota</taxon>
        <taxon>Viridiplantae</taxon>
        <taxon>Chlorophyta</taxon>
        <taxon>core chlorophytes</taxon>
        <taxon>Chlorophyceae</taxon>
        <taxon>CS clade</taxon>
        <taxon>Chlamydomonadales</taxon>
        <taxon>Haematococcaceae</taxon>
        <taxon>Haematococcus</taxon>
    </lineage>
</organism>
<feature type="domain" description="Ubiquitin-like" evidence="1">
    <location>
        <begin position="16"/>
        <end position="67"/>
    </location>
</feature>
<dbReference type="Pfam" id="PF25343">
    <property type="entry name" value="PH_UBFD1_C"/>
    <property type="match status" value="1"/>
</dbReference>
<dbReference type="InterPro" id="IPR000626">
    <property type="entry name" value="Ubiquitin-like_dom"/>
</dbReference>
<protein>
    <submittedName>
        <fullName evidence="2">Ubiquitin-like domain-containing protein</fullName>
    </submittedName>
</protein>
<feature type="non-terminal residue" evidence="2">
    <location>
        <position position="1"/>
    </location>
</feature>
<accession>A0A699YFH0</accession>